<comment type="similarity">
    <text evidence="6">Belongs to the bacterial ring-hydroxylating dioxygenase ferredoxin component family.</text>
</comment>
<evidence type="ECO:0000313" key="9">
    <source>
        <dbReference type="Proteomes" id="UP000050482"/>
    </source>
</evidence>
<dbReference type="PANTHER" id="PTHR21496">
    <property type="entry name" value="FERREDOXIN-RELATED"/>
    <property type="match status" value="1"/>
</dbReference>
<dbReference type="Pfam" id="PF00355">
    <property type="entry name" value="Rieske"/>
    <property type="match status" value="1"/>
</dbReference>
<dbReference type="CDD" id="cd03528">
    <property type="entry name" value="Rieske_RO_ferredoxin"/>
    <property type="match status" value="1"/>
</dbReference>
<gene>
    <name evidence="8" type="ORF">AN477_11335</name>
</gene>
<dbReference type="PROSITE" id="PS51296">
    <property type="entry name" value="RIESKE"/>
    <property type="match status" value="1"/>
</dbReference>
<dbReference type="STRING" id="471514.AN477_11335"/>
<evidence type="ECO:0000256" key="4">
    <source>
        <dbReference type="ARBA" id="ARBA00023014"/>
    </source>
</evidence>
<dbReference type="Proteomes" id="UP000050482">
    <property type="component" value="Unassembled WGS sequence"/>
</dbReference>
<dbReference type="Gene3D" id="2.102.10.10">
    <property type="entry name" value="Rieske [2Fe-2S] iron-sulphur domain"/>
    <property type="match status" value="1"/>
</dbReference>
<dbReference type="GO" id="GO:0004497">
    <property type="term" value="F:monooxygenase activity"/>
    <property type="evidence" value="ECO:0007669"/>
    <property type="project" value="UniProtKB-ARBA"/>
</dbReference>
<dbReference type="InterPro" id="IPR017941">
    <property type="entry name" value="Rieske_2Fe-2S"/>
</dbReference>
<evidence type="ECO:0000259" key="7">
    <source>
        <dbReference type="PROSITE" id="PS51296"/>
    </source>
</evidence>
<evidence type="ECO:0000256" key="3">
    <source>
        <dbReference type="ARBA" id="ARBA00023004"/>
    </source>
</evidence>
<dbReference type="SUPFAM" id="SSF50022">
    <property type="entry name" value="ISP domain"/>
    <property type="match status" value="1"/>
</dbReference>
<proteinExistence type="inferred from homology"/>
<evidence type="ECO:0000313" key="8">
    <source>
        <dbReference type="EMBL" id="KPV43598.1"/>
    </source>
</evidence>
<dbReference type="PATRIC" id="fig|471514.4.peg.2615"/>
<accession>A0A0P9EKG1</accession>
<dbReference type="EMBL" id="LJCO01000047">
    <property type="protein sequence ID" value="KPV43598.1"/>
    <property type="molecule type" value="Genomic_DNA"/>
</dbReference>
<dbReference type="GO" id="GO:0051537">
    <property type="term" value="F:2 iron, 2 sulfur cluster binding"/>
    <property type="evidence" value="ECO:0007669"/>
    <property type="project" value="UniProtKB-KW"/>
</dbReference>
<keyword evidence="3" id="KW-0408">Iron</keyword>
<dbReference type="PANTHER" id="PTHR21496:SF0">
    <property type="entry name" value="RIESKE DOMAIN-CONTAINING PROTEIN"/>
    <property type="match status" value="1"/>
</dbReference>
<feature type="domain" description="Rieske" evidence="7">
    <location>
        <begin position="4"/>
        <end position="99"/>
    </location>
</feature>
<organism evidence="8 9">
    <name type="scientific">Alicyclobacillus ferrooxydans</name>
    <dbReference type="NCBI Taxonomy" id="471514"/>
    <lineage>
        <taxon>Bacteria</taxon>
        <taxon>Bacillati</taxon>
        <taxon>Bacillota</taxon>
        <taxon>Bacilli</taxon>
        <taxon>Bacillales</taxon>
        <taxon>Alicyclobacillaceae</taxon>
        <taxon>Alicyclobacillus</taxon>
    </lineage>
</organism>
<name>A0A0P9EKG1_9BACL</name>
<dbReference type="RefSeq" id="WP_054969279.1">
    <property type="nucleotide sequence ID" value="NZ_LJCO01000047.1"/>
</dbReference>
<protein>
    <submittedName>
        <fullName evidence="8">(2Fe-2S)-binding protein</fullName>
    </submittedName>
</protein>
<evidence type="ECO:0000256" key="5">
    <source>
        <dbReference type="ARBA" id="ARBA00034078"/>
    </source>
</evidence>
<evidence type="ECO:0000256" key="6">
    <source>
        <dbReference type="ARBA" id="ARBA00038001"/>
    </source>
</evidence>
<evidence type="ECO:0000256" key="1">
    <source>
        <dbReference type="ARBA" id="ARBA00022714"/>
    </source>
</evidence>
<dbReference type="OrthoDB" id="9795104at2"/>
<keyword evidence="9" id="KW-1185">Reference proteome</keyword>
<dbReference type="GO" id="GO:0046872">
    <property type="term" value="F:metal ion binding"/>
    <property type="evidence" value="ECO:0007669"/>
    <property type="project" value="UniProtKB-KW"/>
</dbReference>
<evidence type="ECO:0000256" key="2">
    <source>
        <dbReference type="ARBA" id="ARBA00022723"/>
    </source>
</evidence>
<dbReference type="InterPro" id="IPR036922">
    <property type="entry name" value="Rieske_2Fe-2S_sf"/>
</dbReference>
<keyword evidence="1" id="KW-0001">2Fe-2S</keyword>
<keyword evidence="2" id="KW-0479">Metal-binding</keyword>
<comment type="cofactor">
    <cofactor evidence="5">
        <name>[2Fe-2S] cluster</name>
        <dbReference type="ChEBI" id="CHEBI:190135"/>
    </cofactor>
</comment>
<sequence length="101" mass="11007">MSWTKVASLSEVPVGAMKQVTIDDLDIAIYHTDQGFYATSDVCTHASAFLTDGKLVGCIVECPKHGGKFNVTNGEPTAFPCVIPVETFPIEMRNDEIWVEA</sequence>
<comment type="caution">
    <text evidence="8">The sequence shown here is derived from an EMBL/GenBank/DDBJ whole genome shotgun (WGS) entry which is preliminary data.</text>
</comment>
<reference evidence="8 9" key="1">
    <citation type="submission" date="2015-09" db="EMBL/GenBank/DDBJ databases">
        <title>Draft genome sequence of Alicyclobacillus ferrooxydans DSM 22381.</title>
        <authorList>
            <person name="Hemp J."/>
        </authorList>
    </citation>
    <scope>NUCLEOTIDE SEQUENCE [LARGE SCALE GENOMIC DNA]</scope>
    <source>
        <strain evidence="8 9">TC-34</strain>
    </source>
</reference>
<dbReference type="GO" id="GO:0016705">
    <property type="term" value="F:oxidoreductase activity, acting on paired donors, with incorporation or reduction of molecular oxygen"/>
    <property type="evidence" value="ECO:0007669"/>
    <property type="project" value="UniProtKB-ARBA"/>
</dbReference>
<keyword evidence="4" id="KW-0411">Iron-sulfur</keyword>
<dbReference type="AlphaFoldDB" id="A0A0P9EKG1"/>